<gene>
    <name evidence="2" type="ORF">WR25_16806</name>
</gene>
<feature type="region of interest" description="Disordered" evidence="1">
    <location>
        <begin position="366"/>
        <end position="416"/>
    </location>
</feature>
<evidence type="ECO:0000313" key="2">
    <source>
        <dbReference type="EMBL" id="PAV68852.1"/>
    </source>
</evidence>
<evidence type="ECO:0000256" key="1">
    <source>
        <dbReference type="SAM" id="MobiDB-lite"/>
    </source>
</evidence>
<keyword evidence="3" id="KW-1185">Reference proteome</keyword>
<proteinExistence type="predicted"/>
<evidence type="ECO:0000313" key="3">
    <source>
        <dbReference type="Proteomes" id="UP000218231"/>
    </source>
</evidence>
<reference evidence="2 3" key="1">
    <citation type="journal article" date="2017" name="Curr. Biol.">
        <title>Genome architecture and evolution of a unichromosomal asexual nematode.</title>
        <authorList>
            <person name="Fradin H."/>
            <person name="Zegar C."/>
            <person name="Gutwein M."/>
            <person name="Lucas J."/>
            <person name="Kovtun M."/>
            <person name="Corcoran D."/>
            <person name="Baugh L.R."/>
            <person name="Kiontke K."/>
            <person name="Gunsalus K."/>
            <person name="Fitch D.H."/>
            <person name="Piano F."/>
        </authorList>
    </citation>
    <scope>NUCLEOTIDE SEQUENCE [LARGE SCALE GENOMIC DNA]</scope>
    <source>
        <strain evidence="2">PF1309</strain>
    </source>
</reference>
<comment type="caution">
    <text evidence="2">The sequence shown here is derived from an EMBL/GenBank/DDBJ whole genome shotgun (WGS) entry which is preliminary data.</text>
</comment>
<sequence>MSDSKNAGKDATNNASSLARKECWSSVAHYRRANMHENTETRREARNISDREMPRYIVIPAGNAFYHIAERDTGRPRIWPVAQAQPTPVPTLDEDRHGQVVHQFPCIAGVGLQQDSLLMTATATAGTIVENAFAATVRSVMCWVAGQGLVEDVIHAIGVRVEARSEALWLHARDRSVMAIEQIVQADPPLLDICLELLTDLPSTGLGKFEDTLVVGIQPHLGQALANVLDLSLHLHGRLGQVSSLLVTHQQITAHLGHGLEQVVELGLVGLRALGNLADLDFDTGRQLGDLRQLPTSMLDLLDPGAQLIGQPSDLFHHLGSARLDLRLYPRRQLLHRMGHCGGGQGIVAGAARELLQQAIVLRGGRNRRHWRTPSTRQPQHQQRQGHDQVQRQPGIGHGGQQRAQGNTLQQGNASTRLARLRSRCFNG</sequence>
<name>A0A2A2K4M5_9BILA</name>
<organism evidence="2 3">
    <name type="scientific">Diploscapter pachys</name>
    <dbReference type="NCBI Taxonomy" id="2018661"/>
    <lineage>
        <taxon>Eukaryota</taxon>
        <taxon>Metazoa</taxon>
        <taxon>Ecdysozoa</taxon>
        <taxon>Nematoda</taxon>
        <taxon>Chromadorea</taxon>
        <taxon>Rhabditida</taxon>
        <taxon>Rhabditina</taxon>
        <taxon>Rhabditomorpha</taxon>
        <taxon>Rhabditoidea</taxon>
        <taxon>Rhabditidae</taxon>
        <taxon>Diploscapter</taxon>
    </lineage>
</organism>
<dbReference type="EMBL" id="LIAE01009674">
    <property type="protein sequence ID" value="PAV68852.1"/>
    <property type="molecule type" value="Genomic_DNA"/>
</dbReference>
<accession>A0A2A2K4M5</accession>
<protein>
    <submittedName>
        <fullName evidence="2">Uncharacterized protein</fullName>
    </submittedName>
</protein>
<feature type="compositionally biased region" description="Polar residues" evidence="1">
    <location>
        <begin position="402"/>
        <end position="416"/>
    </location>
</feature>
<dbReference type="Proteomes" id="UP000218231">
    <property type="component" value="Unassembled WGS sequence"/>
</dbReference>
<dbReference type="AlphaFoldDB" id="A0A2A2K4M5"/>